<sequence length="286" mass="29828">MNSNYGTSSKPHPTTYHGLAQLAMLNGMSGGVSSLSKFLVVDPATIQAPNDQGEQADDDMDSCGKLTPGIGVYAVDEGLAAPRKGGVTTRTSSWTRRSPSRPLTCSLLAYPTPPHAFIVLDFTNPAGAATRRLLSTSRPYDVFSVSLDSTPCEVTASLVDATNPAVFACLNERPITPDLALPMEEHIDRKPAAAARMKPVLADLRQAGAVRMGVDPDTQAQPKIALLGTPCPKADPDAGVDVVVHALSIGVLHKADSVTVGLCLSVAQAQSVCAETRNDAEGAAGR</sequence>
<reference evidence="3 4" key="1">
    <citation type="journal article" date="2020" name="ISME J.">
        <title>Uncovering the hidden diversity of litter-decomposition mechanisms in mushroom-forming fungi.</title>
        <authorList>
            <person name="Floudas D."/>
            <person name="Bentzer J."/>
            <person name="Ahren D."/>
            <person name="Johansson T."/>
            <person name="Persson P."/>
            <person name="Tunlid A."/>
        </authorList>
    </citation>
    <scope>NUCLEOTIDE SEQUENCE [LARGE SCALE GENOMIC DNA]</scope>
    <source>
        <strain evidence="3 4">CBS 101986</strain>
    </source>
</reference>
<comment type="similarity">
    <text evidence="1">Belongs to the PrpF family.</text>
</comment>
<keyword evidence="4" id="KW-1185">Reference proteome</keyword>
<proteinExistence type="inferred from homology"/>
<evidence type="ECO:0000256" key="2">
    <source>
        <dbReference type="ARBA" id="ARBA00023235"/>
    </source>
</evidence>
<accession>A0A8H5BDN7</accession>
<protein>
    <submittedName>
        <fullName evidence="3">Uncharacterized protein</fullName>
    </submittedName>
</protein>
<evidence type="ECO:0000313" key="4">
    <source>
        <dbReference type="Proteomes" id="UP000567179"/>
    </source>
</evidence>
<dbReference type="Proteomes" id="UP000567179">
    <property type="component" value="Unassembled WGS sequence"/>
</dbReference>
<dbReference type="AlphaFoldDB" id="A0A8H5BDN7"/>
<dbReference type="EMBL" id="JAACJJ010000028">
    <property type="protein sequence ID" value="KAF5321424.1"/>
    <property type="molecule type" value="Genomic_DNA"/>
</dbReference>
<keyword evidence="2" id="KW-0413">Isomerase</keyword>
<dbReference type="InterPro" id="IPR007400">
    <property type="entry name" value="PrpF-like"/>
</dbReference>
<dbReference type="GO" id="GO:0016853">
    <property type="term" value="F:isomerase activity"/>
    <property type="evidence" value="ECO:0007669"/>
    <property type="project" value="UniProtKB-KW"/>
</dbReference>
<dbReference type="PANTHER" id="PTHR43709:SF2">
    <property type="entry name" value="DUF453 DOMAIN PROTEIN (AFU_ORTHOLOGUE AFUA_6G00360)"/>
    <property type="match status" value="1"/>
</dbReference>
<dbReference type="SUPFAM" id="SSF54506">
    <property type="entry name" value="Diaminopimelate epimerase-like"/>
    <property type="match status" value="2"/>
</dbReference>
<evidence type="ECO:0000256" key="1">
    <source>
        <dbReference type="ARBA" id="ARBA00007673"/>
    </source>
</evidence>
<dbReference type="OrthoDB" id="10267539at2759"/>
<gene>
    <name evidence="3" type="ORF">D9619_002146</name>
</gene>
<dbReference type="Pfam" id="PF04303">
    <property type="entry name" value="PrpF"/>
    <property type="match status" value="1"/>
</dbReference>
<evidence type="ECO:0000313" key="3">
    <source>
        <dbReference type="EMBL" id="KAF5321424.1"/>
    </source>
</evidence>
<name>A0A8H5BDN7_9AGAR</name>
<dbReference type="PANTHER" id="PTHR43709">
    <property type="entry name" value="ACONITATE ISOMERASE-RELATED"/>
    <property type="match status" value="1"/>
</dbReference>
<dbReference type="Gene3D" id="3.10.310.10">
    <property type="entry name" value="Diaminopimelate Epimerase, Chain A, domain 1"/>
    <property type="match status" value="2"/>
</dbReference>
<organism evidence="3 4">
    <name type="scientific">Psilocybe cf. subviscida</name>
    <dbReference type="NCBI Taxonomy" id="2480587"/>
    <lineage>
        <taxon>Eukaryota</taxon>
        <taxon>Fungi</taxon>
        <taxon>Dikarya</taxon>
        <taxon>Basidiomycota</taxon>
        <taxon>Agaricomycotina</taxon>
        <taxon>Agaricomycetes</taxon>
        <taxon>Agaricomycetidae</taxon>
        <taxon>Agaricales</taxon>
        <taxon>Agaricineae</taxon>
        <taxon>Strophariaceae</taxon>
        <taxon>Psilocybe</taxon>
    </lineage>
</organism>
<comment type="caution">
    <text evidence="3">The sequence shown here is derived from an EMBL/GenBank/DDBJ whole genome shotgun (WGS) entry which is preliminary data.</text>
</comment>